<dbReference type="Proteomes" id="UP000828390">
    <property type="component" value="Unassembled WGS sequence"/>
</dbReference>
<comment type="caution">
    <text evidence="1">The sequence shown here is derived from an EMBL/GenBank/DDBJ whole genome shotgun (WGS) entry which is preliminary data.</text>
</comment>
<evidence type="ECO:0000313" key="1">
    <source>
        <dbReference type="EMBL" id="KAH3859243.1"/>
    </source>
</evidence>
<gene>
    <name evidence="1" type="ORF">DPMN_101960</name>
</gene>
<reference evidence="1" key="2">
    <citation type="submission" date="2020-11" db="EMBL/GenBank/DDBJ databases">
        <authorList>
            <person name="McCartney M.A."/>
            <person name="Auch B."/>
            <person name="Kono T."/>
            <person name="Mallez S."/>
            <person name="Becker A."/>
            <person name="Gohl D.M."/>
            <person name="Silverstein K.A.T."/>
            <person name="Koren S."/>
            <person name="Bechman K.B."/>
            <person name="Herman A."/>
            <person name="Abrahante J.E."/>
            <person name="Garbe J."/>
        </authorList>
    </citation>
    <scope>NUCLEOTIDE SEQUENCE</scope>
    <source>
        <strain evidence="1">Duluth1</strain>
        <tissue evidence="1">Whole animal</tissue>
    </source>
</reference>
<proteinExistence type="predicted"/>
<evidence type="ECO:0000313" key="2">
    <source>
        <dbReference type="Proteomes" id="UP000828390"/>
    </source>
</evidence>
<keyword evidence="2" id="KW-1185">Reference proteome</keyword>
<protein>
    <submittedName>
        <fullName evidence="1">Uncharacterized protein</fullName>
    </submittedName>
</protein>
<sequence>MVMKQYLPPSRKDLITFKYQPLQEEDEFTYLGRRITTDGDYTKVHKVGKANQPFAMLKPRRSTRSSTHTILRKSKSSVPSVFLSGSQGLKATTNIEP</sequence>
<reference evidence="1" key="1">
    <citation type="journal article" date="2019" name="bioRxiv">
        <title>The Genome of the Zebra Mussel, Dreissena polymorpha: A Resource for Invasive Species Research.</title>
        <authorList>
            <person name="McCartney M.A."/>
            <person name="Auch B."/>
            <person name="Kono T."/>
            <person name="Mallez S."/>
            <person name="Zhang Y."/>
            <person name="Obille A."/>
            <person name="Becker A."/>
            <person name="Abrahante J.E."/>
            <person name="Garbe J."/>
            <person name="Badalamenti J.P."/>
            <person name="Herman A."/>
            <person name="Mangelson H."/>
            <person name="Liachko I."/>
            <person name="Sullivan S."/>
            <person name="Sone E.D."/>
            <person name="Koren S."/>
            <person name="Silverstein K.A.T."/>
            <person name="Beckman K.B."/>
            <person name="Gohl D.M."/>
        </authorList>
    </citation>
    <scope>NUCLEOTIDE SEQUENCE</scope>
    <source>
        <strain evidence="1">Duluth1</strain>
        <tissue evidence="1">Whole animal</tissue>
    </source>
</reference>
<organism evidence="1 2">
    <name type="scientific">Dreissena polymorpha</name>
    <name type="common">Zebra mussel</name>
    <name type="synonym">Mytilus polymorpha</name>
    <dbReference type="NCBI Taxonomy" id="45954"/>
    <lineage>
        <taxon>Eukaryota</taxon>
        <taxon>Metazoa</taxon>
        <taxon>Spiralia</taxon>
        <taxon>Lophotrochozoa</taxon>
        <taxon>Mollusca</taxon>
        <taxon>Bivalvia</taxon>
        <taxon>Autobranchia</taxon>
        <taxon>Heteroconchia</taxon>
        <taxon>Euheterodonta</taxon>
        <taxon>Imparidentia</taxon>
        <taxon>Neoheterodontei</taxon>
        <taxon>Myida</taxon>
        <taxon>Dreissenoidea</taxon>
        <taxon>Dreissenidae</taxon>
        <taxon>Dreissena</taxon>
    </lineage>
</organism>
<accession>A0A9D4R9J3</accession>
<name>A0A9D4R9J3_DREPO</name>
<dbReference type="EMBL" id="JAIWYP010000003">
    <property type="protein sequence ID" value="KAH3859243.1"/>
    <property type="molecule type" value="Genomic_DNA"/>
</dbReference>
<dbReference type="AlphaFoldDB" id="A0A9D4R9J3"/>